<dbReference type="PANTHER" id="PTHR11703:SF2">
    <property type="entry name" value="DEOXYHYPUSINE SYNTHASE-LIKE PROTEIN"/>
    <property type="match status" value="1"/>
</dbReference>
<dbReference type="Pfam" id="PF01916">
    <property type="entry name" value="DS"/>
    <property type="match status" value="1"/>
</dbReference>
<dbReference type="UniPathway" id="UPA00354"/>
<keyword evidence="11" id="KW-1185">Reference proteome</keyword>
<evidence type="ECO:0000256" key="9">
    <source>
        <dbReference type="HAMAP-Rule" id="MF_00153"/>
    </source>
</evidence>
<keyword evidence="7 9" id="KW-0520">NAD</keyword>
<evidence type="ECO:0000256" key="8">
    <source>
        <dbReference type="ARBA" id="ARBA00023256"/>
    </source>
</evidence>
<comment type="cofactor">
    <cofactor evidence="2 9">
        <name>NAD(+)</name>
        <dbReference type="ChEBI" id="CHEBI:57540"/>
    </cofactor>
</comment>
<sequence length="315" mass="34692">MHIEEDHDKLRYPIQHARISPGMNVDELVGQMRGCAFGAGRLGQAVDIYCEMLAEDTTKFFGLAGAMVPAGMRCIISDLIRDGNIDVLVTTGANLVHDIIESLDLHHYKGTDAINDACLKNDEINRIYDVYLPEHHFTGLEEKLQSVFSELGEEKISIRQFLSFIGKNLDDDNSILKTAADHDVPVYCPAIQDCVIGLQAWLYKQINPLNVDVFADMSEFLDICYEAEKAGALLVGGGVPKNYIFQSMLVTPKEFDYAIQLTMDTPETGGLSGASLEEAISWGKVGEEARSVTVYSDATITLPIIVAAARSRLKD</sequence>
<evidence type="ECO:0000313" key="11">
    <source>
        <dbReference type="Proteomes" id="UP000006622"/>
    </source>
</evidence>
<feature type="active site" description="Nucleophile" evidence="9">
    <location>
        <position position="284"/>
    </location>
</feature>
<evidence type="ECO:0000313" key="10">
    <source>
        <dbReference type="EMBL" id="AEH61087.1"/>
    </source>
</evidence>
<evidence type="ECO:0000256" key="2">
    <source>
        <dbReference type="ARBA" id="ARBA00001911"/>
    </source>
</evidence>
<organism evidence="10 11">
    <name type="scientific">Methanosalsum zhilinae (strain DSM 4017 / NBRC 107636 / OCM 62 / WeN5)</name>
    <name type="common">Methanohalophilus zhilinae</name>
    <dbReference type="NCBI Taxonomy" id="679901"/>
    <lineage>
        <taxon>Archaea</taxon>
        <taxon>Methanobacteriati</taxon>
        <taxon>Methanobacteriota</taxon>
        <taxon>Stenosarchaea group</taxon>
        <taxon>Methanomicrobia</taxon>
        <taxon>Methanosarcinales</taxon>
        <taxon>Methanosarcinaceae</taxon>
        <taxon>Methanosalsum</taxon>
    </lineage>
</organism>
<evidence type="ECO:0000256" key="7">
    <source>
        <dbReference type="ARBA" id="ARBA00023027"/>
    </source>
</evidence>
<dbReference type="EC" id="2.5.1.46" evidence="9"/>
<keyword evidence="8 9" id="KW-0386">Hypusine biosynthesis</keyword>
<dbReference type="GeneID" id="10822868"/>
<dbReference type="STRING" id="679901.Mzhil_1233"/>
<evidence type="ECO:0000256" key="5">
    <source>
        <dbReference type="ARBA" id="ARBA00009892"/>
    </source>
</evidence>
<dbReference type="AlphaFoldDB" id="F7XLU3"/>
<dbReference type="GO" id="GO:0034038">
    <property type="term" value="F:deoxyhypusine synthase activity"/>
    <property type="evidence" value="ECO:0007669"/>
    <property type="project" value="UniProtKB-UniRule"/>
</dbReference>
<evidence type="ECO:0000256" key="1">
    <source>
        <dbReference type="ARBA" id="ARBA00000952"/>
    </source>
</evidence>
<dbReference type="HAMAP" id="MF_00153">
    <property type="entry name" value="DHS"/>
    <property type="match status" value="1"/>
</dbReference>
<dbReference type="PANTHER" id="PTHR11703">
    <property type="entry name" value="DEOXYHYPUSINE SYNTHASE"/>
    <property type="match status" value="1"/>
</dbReference>
<dbReference type="Gene3D" id="3.40.910.10">
    <property type="entry name" value="Deoxyhypusine synthase"/>
    <property type="match status" value="1"/>
</dbReference>
<proteinExistence type="inferred from homology"/>
<evidence type="ECO:0000256" key="4">
    <source>
        <dbReference type="ARBA" id="ARBA00005041"/>
    </source>
</evidence>
<dbReference type="HOGENOM" id="CLU_039781_1_0_2"/>
<dbReference type="Proteomes" id="UP000006622">
    <property type="component" value="Chromosome"/>
</dbReference>
<dbReference type="RefSeq" id="WP_013898524.1">
    <property type="nucleotide sequence ID" value="NC_015676.1"/>
</dbReference>
<dbReference type="InterPro" id="IPR002773">
    <property type="entry name" value="Deoxyhypusine_synthase"/>
</dbReference>
<reference evidence="10 11" key="1">
    <citation type="submission" date="2010-07" db="EMBL/GenBank/DDBJ databases">
        <title>The complete genome of Methanosalsum zhilinae DSM 4017.</title>
        <authorList>
            <consortium name="US DOE Joint Genome Institute (JGI-PGF)"/>
            <person name="Lucas S."/>
            <person name="Copeland A."/>
            <person name="Lapidus A."/>
            <person name="Glavina del Rio T."/>
            <person name="Dalin E."/>
            <person name="Tice H."/>
            <person name="Bruce D."/>
            <person name="Goodwin L."/>
            <person name="Pitluck S."/>
            <person name="Kyrpides N."/>
            <person name="Mavromatis K."/>
            <person name="Ovchinnikova G."/>
            <person name="Daligault H."/>
            <person name="Detter J.C."/>
            <person name="Han C."/>
            <person name="Tapia R."/>
            <person name="Larimer F."/>
            <person name="Land M."/>
            <person name="Hauser L."/>
            <person name="Markowitz V."/>
            <person name="Cheng J.-F."/>
            <person name="Hugenholtz P."/>
            <person name="Woyke T."/>
            <person name="Wu D."/>
            <person name="Spring S."/>
            <person name="Schueler E."/>
            <person name="Brambilla E."/>
            <person name="Klenk H.-P."/>
            <person name="Eisen J.A."/>
        </authorList>
    </citation>
    <scope>NUCLEOTIDE SEQUENCE [LARGE SCALE GENOMIC DNA]</scope>
    <source>
        <strain evidence="11">DSM 4017 / NBRC 107636 / OCM 62 / WeN5</strain>
    </source>
</reference>
<evidence type="ECO:0000256" key="3">
    <source>
        <dbReference type="ARBA" id="ARBA00002823"/>
    </source>
</evidence>
<comment type="similarity">
    <text evidence="5 9">Belongs to the deoxyhypusine synthase family.</text>
</comment>
<evidence type="ECO:0000256" key="6">
    <source>
        <dbReference type="ARBA" id="ARBA00022679"/>
    </source>
</evidence>
<name>F7XLU3_METZD</name>
<dbReference type="KEGG" id="mzh:Mzhil_1233"/>
<keyword evidence="6 9" id="KW-0808">Transferase</keyword>
<dbReference type="GO" id="GO:0005737">
    <property type="term" value="C:cytoplasm"/>
    <property type="evidence" value="ECO:0007669"/>
    <property type="project" value="TreeGrafter"/>
</dbReference>
<gene>
    <name evidence="9" type="primary">dys</name>
    <name evidence="10" type="ordered locus">Mzhil_1233</name>
</gene>
<dbReference type="OrthoDB" id="17730at2157"/>
<dbReference type="NCBIfam" id="TIGR00321">
    <property type="entry name" value="dhys"/>
    <property type="match status" value="1"/>
</dbReference>
<comment type="pathway">
    <text evidence="4 9">Protein modification; eIF5A hypusination.</text>
</comment>
<comment type="function">
    <text evidence="3 9">Catalyzes the NAD-dependent oxidative cleavage of spermidine and the subsequent transfer of the butylamine moiety of spermidine to the epsilon-amino group of a specific lysine residue of the eIF-5A precursor protein to form the intermediate deoxyhypusine residue.</text>
</comment>
<comment type="catalytic activity">
    <reaction evidence="1 9">
        <text>[eIF5A protein]-L-lysine + spermidine = [eIF5A protein]-deoxyhypusine + propane-1,3-diamine</text>
        <dbReference type="Rhea" id="RHEA:33299"/>
        <dbReference type="Rhea" id="RHEA-COMP:10143"/>
        <dbReference type="Rhea" id="RHEA-COMP:10144"/>
        <dbReference type="ChEBI" id="CHEBI:29969"/>
        <dbReference type="ChEBI" id="CHEBI:57484"/>
        <dbReference type="ChEBI" id="CHEBI:57834"/>
        <dbReference type="ChEBI" id="CHEBI:82657"/>
        <dbReference type="EC" id="2.5.1.46"/>
    </reaction>
</comment>
<dbReference type="InterPro" id="IPR029035">
    <property type="entry name" value="DHS-like_NAD/FAD-binding_dom"/>
</dbReference>
<protein>
    <recommendedName>
        <fullName evidence="9">Probable deoxyhypusine synthase</fullName>
        <shortName evidence="9">DHS</shortName>
        <ecNumber evidence="9">2.5.1.46</ecNumber>
    </recommendedName>
</protein>
<dbReference type="SUPFAM" id="SSF52467">
    <property type="entry name" value="DHS-like NAD/FAD-binding domain"/>
    <property type="match status" value="1"/>
</dbReference>
<dbReference type="EMBL" id="CP002101">
    <property type="protein sequence ID" value="AEH61087.1"/>
    <property type="molecule type" value="Genomic_DNA"/>
</dbReference>
<dbReference type="NCBIfam" id="NF002630">
    <property type="entry name" value="PRK02301.1"/>
    <property type="match status" value="1"/>
</dbReference>
<dbReference type="InterPro" id="IPR022899">
    <property type="entry name" value="Deoxyhypus_synthase_arc"/>
</dbReference>
<dbReference type="InterPro" id="IPR036982">
    <property type="entry name" value="Deoxyhypusine_synthase_sf"/>
</dbReference>
<accession>F7XLU3</accession>